<dbReference type="GeneID" id="70295198"/>
<sequence>MESSAGEPVVAHVLRRQPSFCVSKTPRPIRQVLPVFLEADPDRHYSPLKSLDASWIGQYRRREARQLVYVTRLHDVILSDIRQLSQLSHTNLARPVAVYSHYNQSHIAVEFIDFALTDITPLTEIEISSAMKQVLTATIYLERKNISFRFDLARVDLGGTVKMTLDYNHGPLTGLASGEHEPEVAAFLERTMSAVGPKMQDWGPRASHFLARLQAGHIPTLKVGTF</sequence>
<keyword evidence="2" id="KW-1185">Reference proteome</keyword>
<dbReference type="OrthoDB" id="5152837at2759"/>
<reference evidence="1" key="1">
    <citation type="journal article" date="2021" name="IMA Fungus">
        <title>Genomic characterization of three marine fungi, including Emericellopsis atlantica sp. nov. with signatures of a generalist lifestyle and marine biomass degradation.</title>
        <authorList>
            <person name="Hagestad O.C."/>
            <person name="Hou L."/>
            <person name="Andersen J.H."/>
            <person name="Hansen E.H."/>
            <person name="Altermark B."/>
            <person name="Li C."/>
            <person name="Kuhnert E."/>
            <person name="Cox R.J."/>
            <person name="Crous P.W."/>
            <person name="Spatafora J.W."/>
            <person name="Lail K."/>
            <person name="Amirebrahimi M."/>
            <person name="Lipzen A."/>
            <person name="Pangilinan J."/>
            <person name="Andreopoulos W."/>
            <person name="Hayes R.D."/>
            <person name="Ng V."/>
            <person name="Grigoriev I.V."/>
            <person name="Jackson S.A."/>
            <person name="Sutton T.D.S."/>
            <person name="Dobson A.D.W."/>
            <person name="Rama T."/>
        </authorList>
    </citation>
    <scope>NUCLEOTIDE SEQUENCE</scope>
    <source>
        <strain evidence="1">TS7</strain>
    </source>
</reference>
<proteinExistence type="predicted"/>
<protein>
    <submittedName>
        <fullName evidence="1">Uncharacterized protein</fullName>
    </submittedName>
</protein>
<accession>A0A9P7ZDC0</accession>
<dbReference type="AlphaFoldDB" id="A0A9P7ZDC0"/>
<gene>
    <name evidence="1" type="ORF">F5Z01DRAFT_667647</name>
</gene>
<comment type="caution">
    <text evidence="1">The sequence shown here is derived from an EMBL/GenBank/DDBJ whole genome shotgun (WGS) entry which is preliminary data.</text>
</comment>
<dbReference type="EMBL" id="MU251286">
    <property type="protein sequence ID" value="KAG9249969.1"/>
    <property type="molecule type" value="Genomic_DNA"/>
</dbReference>
<dbReference type="SUPFAM" id="SSF56112">
    <property type="entry name" value="Protein kinase-like (PK-like)"/>
    <property type="match status" value="1"/>
</dbReference>
<name>A0A9P7ZDC0_9HYPO</name>
<dbReference type="InterPro" id="IPR011009">
    <property type="entry name" value="Kinase-like_dom_sf"/>
</dbReference>
<organism evidence="1 2">
    <name type="scientific">Emericellopsis atlantica</name>
    <dbReference type="NCBI Taxonomy" id="2614577"/>
    <lineage>
        <taxon>Eukaryota</taxon>
        <taxon>Fungi</taxon>
        <taxon>Dikarya</taxon>
        <taxon>Ascomycota</taxon>
        <taxon>Pezizomycotina</taxon>
        <taxon>Sordariomycetes</taxon>
        <taxon>Hypocreomycetidae</taxon>
        <taxon>Hypocreales</taxon>
        <taxon>Bionectriaceae</taxon>
        <taxon>Emericellopsis</taxon>
    </lineage>
</organism>
<evidence type="ECO:0000313" key="2">
    <source>
        <dbReference type="Proteomes" id="UP000887229"/>
    </source>
</evidence>
<dbReference type="Proteomes" id="UP000887229">
    <property type="component" value="Unassembled WGS sequence"/>
</dbReference>
<evidence type="ECO:0000313" key="1">
    <source>
        <dbReference type="EMBL" id="KAG9249969.1"/>
    </source>
</evidence>
<dbReference type="RefSeq" id="XP_046113893.1">
    <property type="nucleotide sequence ID" value="XM_046264295.1"/>
</dbReference>